<dbReference type="EMBL" id="LWMT01000128">
    <property type="protein sequence ID" value="KZX14745.1"/>
    <property type="molecule type" value="Genomic_DNA"/>
</dbReference>
<accession>A0A166CPY6</accession>
<keyword evidence="1" id="KW-0812">Transmembrane</keyword>
<comment type="caution">
    <text evidence="2">The sequence shown here is derived from an EMBL/GenBank/DDBJ whole genome shotgun (WGS) entry which is preliminary data.</text>
</comment>
<name>A0A166CPY6_9EURY</name>
<dbReference type="Gene3D" id="2.40.50.140">
    <property type="entry name" value="Nucleic acid-binding proteins"/>
    <property type="match status" value="1"/>
</dbReference>
<evidence type="ECO:0000256" key="1">
    <source>
        <dbReference type="SAM" id="Phobius"/>
    </source>
</evidence>
<dbReference type="STRING" id="55758.MBFIL_08080"/>
<protein>
    <recommendedName>
        <fullName evidence="4">OB-fold nucleic acid binding domain protein</fullName>
    </recommendedName>
</protein>
<dbReference type="PATRIC" id="fig|55758.3.peg.908"/>
<sequence>MELTDGKIFKIALFTGLFGIIGMLVFAGGLEAKEVQIGKIDKGMVGEQISIVGVVESIEQSSSGTSYFLSVNDGDSKINVIIFQSTVADFEESGVDLNSYKGKKAKIYGAVTEYKSTMELILDNSNSIKLI</sequence>
<evidence type="ECO:0008006" key="4">
    <source>
        <dbReference type="Google" id="ProtNLM"/>
    </source>
</evidence>
<gene>
    <name evidence="2" type="ORF">MBFIL_08080</name>
</gene>
<dbReference type="InterPro" id="IPR012340">
    <property type="entry name" value="NA-bd_OB-fold"/>
</dbReference>
<proteinExistence type="predicted"/>
<organism evidence="2 3">
    <name type="scientific">Methanobrevibacter filiformis</name>
    <dbReference type="NCBI Taxonomy" id="55758"/>
    <lineage>
        <taxon>Archaea</taxon>
        <taxon>Methanobacteriati</taxon>
        <taxon>Methanobacteriota</taxon>
        <taxon>Methanomada group</taxon>
        <taxon>Methanobacteria</taxon>
        <taxon>Methanobacteriales</taxon>
        <taxon>Methanobacteriaceae</taxon>
        <taxon>Methanobrevibacter</taxon>
    </lineage>
</organism>
<reference evidence="2 3" key="1">
    <citation type="submission" date="2016-04" db="EMBL/GenBank/DDBJ databases">
        <title>Genome sequence of Methanobrevibacter filiformis DSM 11501.</title>
        <authorList>
            <person name="Poehlein A."/>
            <person name="Seedorf H."/>
            <person name="Daniel R."/>
        </authorList>
    </citation>
    <scope>NUCLEOTIDE SEQUENCE [LARGE SCALE GENOMIC DNA]</scope>
    <source>
        <strain evidence="2 3">DSM 11501</strain>
    </source>
</reference>
<dbReference type="OrthoDB" id="82376at2157"/>
<keyword evidence="3" id="KW-1185">Reference proteome</keyword>
<dbReference type="Proteomes" id="UP000077066">
    <property type="component" value="Unassembled WGS sequence"/>
</dbReference>
<keyword evidence="1" id="KW-0472">Membrane</keyword>
<dbReference type="RefSeq" id="WP_066971763.1">
    <property type="nucleotide sequence ID" value="NZ_LWMT01000128.1"/>
</dbReference>
<evidence type="ECO:0000313" key="3">
    <source>
        <dbReference type="Proteomes" id="UP000077066"/>
    </source>
</evidence>
<feature type="transmembrane region" description="Helical" evidence="1">
    <location>
        <begin position="12"/>
        <end position="30"/>
    </location>
</feature>
<evidence type="ECO:0000313" key="2">
    <source>
        <dbReference type="EMBL" id="KZX14745.1"/>
    </source>
</evidence>
<dbReference type="AlphaFoldDB" id="A0A166CPY6"/>
<keyword evidence="1" id="KW-1133">Transmembrane helix</keyword>